<name>D8U0P4_VOLCA</name>
<evidence type="ECO:0000313" key="4">
    <source>
        <dbReference type="Proteomes" id="UP000001058"/>
    </source>
</evidence>
<feature type="compositionally biased region" description="Basic and acidic residues" evidence="2">
    <location>
        <begin position="124"/>
        <end position="133"/>
    </location>
</feature>
<keyword evidence="4" id="KW-1185">Reference proteome</keyword>
<dbReference type="AlphaFoldDB" id="D8U0P4"/>
<dbReference type="eggNOG" id="ENOG502SSRA">
    <property type="taxonomic scope" value="Eukaryota"/>
</dbReference>
<reference evidence="3 4" key="1">
    <citation type="journal article" date="2010" name="Science">
        <title>Genomic analysis of organismal complexity in the multicellular green alga Volvox carteri.</title>
        <authorList>
            <person name="Prochnik S.E."/>
            <person name="Umen J."/>
            <person name="Nedelcu A.M."/>
            <person name="Hallmann A."/>
            <person name="Miller S.M."/>
            <person name="Nishii I."/>
            <person name="Ferris P."/>
            <person name="Kuo A."/>
            <person name="Mitros T."/>
            <person name="Fritz-Laylin L.K."/>
            <person name="Hellsten U."/>
            <person name="Chapman J."/>
            <person name="Simakov O."/>
            <person name="Rensing S.A."/>
            <person name="Terry A."/>
            <person name="Pangilinan J."/>
            <person name="Kapitonov V."/>
            <person name="Jurka J."/>
            <person name="Salamov A."/>
            <person name="Shapiro H."/>
            <person name="Schmutz J."/>
            <person name="Grimwood J."/>
            <person name="Lindquist E."/>
            <person name="Lucas S."/>
            <person name="Grigoriev I.V."/>
            <person name="Schmitt R."/>
            <person name="Kirk D."/>
            <person name="Rokhsar D.S."/>
        </authorList>
    </citation>
    <scope>NUCLEOTIDE SEQUENCE [LARGE SCALE GENOMIC DNA]</scope>
    <source>
        <strain evidence="4">f. Nagariensis / Eve</strain>
    </source>
</reference>
<dbReference type="KEGG" id="vcn:VOLCADRAFT_92874"/>
<proteinExistence type="predicted"/>
<feature type="region of interest" description="Disordered" evidence="2">
    <location>
        <begin position="886"/>
        <end position="943"/>
    </location>
</feature>
<feature type="compositionally biased region" description="Low complexity" evidence="2">
    <location>
        <begin position="901"/>
        <end position="923"/>
    </location>
</feature>
<feature type="compositionally biased region" description="Basic and acidic residues" evidence="2">
    <location>
        <begin position="932"/>
        <end position="943"/>
    </location>
</feature>
<dbReference type="EMBL" id="GL378349">
    <property type="protein sequence ID" value="EFJ46671.1"/>
    <property type="molecule type" value="Genomic_DNA"/>
</dbReference>
<gene>
    <name evidence="3" type="ORF">VOLCADRAFT_92874</name>
</gene>
<dbReference type="RefSeq" id="XP_002952200.1">
    <property type="nucleotide sequence ID" value="XM_002952154.1"/>
</dbReference>
<feature type="region of interest" description="Disordered" evidence="2">
    <location>
        <begin position="74"/>
        <end position="133"/>
    </location>
</feature>
<evidence type="ECO:0000313" key="3">
    <source>
        <dbReference type="EMBL" id="EFJ46671.1"/>
    </source>
</evidence>
<protein>
    <submittedName>
        <fullName evidence="3">Uncharacterized protein</fullName>
    </submittedName>
</protein>
<dbReference type="Proteomes" id="UP000001058">
    <property type="component" value="Unassembled WGS sequence"/>
</dbReference>
<dbReference type="OrthoDB" id="513406at2759"/>
<keyword evidence="1" id="KW-0175">Coiled coil</keyword>
<feature type="coiled-coil region" evidence="1">
    <location>
        <begin position="494"/>
        <end position="528"/>
    </location>
</feature>
<organism evidence="4">
    <name type="scientific">Volvox carteri f. nagariensis</name>
    <dbReference type="NCBI Taxonomy" id="3068"/>
    <lineage>
        <taxon>Eukaryota</taxon>
        <taxon>Viridiplantae</taxon>
        <taxon>Chlorophyta</taxon>
        <taxon>core chlorophytes</taxon>
        <taxon>Chlorophyceae</taxon>
        <taxon>CS clade</taxon>
        <taxon>Chlamydomonadales</taxon>
        <taxon>Volvocaceae</taxon>
        <taxon>Volvox</taxon>
    </lineage>
</organism>
<accession>D8U0P4</accession>
<evidence type="ECO:0000256" key="2">
    <source>
        <dbReference type="SAM" id="MobiDB-lite"/>
    </source>
</evidence>
<dbReference type="InParanoid" id="D8U0P4"/>
<sequence length="943" mass="102177">MQGAHAAATGIVGPMSQQLMGLQHHAGPILGSLEGQKHMTPLPPCATVRGAGLSPLTVGSLSQQFSNLTQPVLSQPRAAGEVDPRGPLGAGVTPRPRKRGIRSGEPDPSYTPSAVPVASSDMGEPAKRQRSKNWEEPELKLLGYLMSGIWNTCNATHVAFKPTGKKVRAMIEEQARSHGLGHRSVQNLQKKATYRRRQPRCWTAPGRLKCVGHETPAFLGMQVAKYTHKKTGFNSRTIWQHEKREMIIRQLKLPPWFTETVLHNNVKDACVIRIFFSHCLSVHTWYMYRSYVSVDLGNAYQGHVYILKLCGCAVTMPASSAVSSSAFATSRAKSRFPDVSARLFNCASWTVKSAIQQLRNKGQTGTRKPRKFDEIAAQTVVELVQADDQALLSDLATAMTNLLGTHWSGPDISRALSELGYVRTKVFTRAFEARESAQLAYPVRGSGQGSLFMLKSIITTWNHHAPMFASNAYMFPGGPALFPASRIPIPDLFLVKLHLETQELELLLAELELLLAELVLHLAQLSRAPGAFNGKSRCFAQTQDLAAREPRTQPLDLLFAKTKSGTIEALQVLDDGDGYIFTALWKGQVLKFTAAPRDAVDQSWTTERIGSHPLDDSELVRAFPCLRGKLLEDLHSHAGNPPTAFASISYVYSLSQLQDEVTRDAALWCEGTRPGAPPKTDLQSLTLTAGELVSLMQGKRGVVIVQLWNGFDRSRGQPLYDPWVVDLIEAALRTPGVRALPSVAPGGVGLTAVLFADKEPWSAWGPHLASFGCQPTAQPQFVRGTLTPPYIAGVCSTRPWFVLTEPPSSPLGAVPRIFPSHPRTAAQSSGAANTVAGSAYYKVLIGKILGYSDENIYGYVRSVGGGLTPAVIAQVDADLKKLSKAKPKLPWSRESSRGKKAPAGTGAAPSPAAVAITTATASSRGAAVKATESSRGHRSNDKK</sequence>
<evidence type="ECO:0000256" key="1">
    <source>
        <dbReference type="SAM" id="Coils"/>
    </source>
</evidence>
<dbReference type="GeneID" id="9628534"/>